<protein>
    <submittedName>
        <fullName evidence="1">Uncharacterized protein</fullName>
    </submittedName>
</protein>
<dbReference type="Proteomes" id="UP000523007">
    <property type="component" value="Unassembled WGS sequence"/>
</dbReference>
<evidence type="ECO:0000313" key="2">
    <source>
        <dbReference type="Proteomes" id="UP000523007"/>
    </source>
</evidence>
<dbReference type="AlphaFoldDB" id="A0A7W7RK19"/>
<keyword evidence="2" id="KW-1185">Reference proteome</keyword>
<gene>
    <name evidence="1" type="ORF">F4561_004220</name>
</gene>
<comment type="caution">
    <text evidence="1">The sequence shown here is derived from an EMBL/GenBank/DDBJ whole genome shotgun (WGS) entry which is preliminary data.</text>
</comment>
<sequence length="150" mass="16771">MTATATAPAPAAVRDPRAFVPPEVWDREIALLIRDHPWDTVMAERCFDQAIAYLITAMEKHGQHLGLGCGPLIDIAVHGFILDTTNYREFCARHFNGGFLEHTPEVEFKYDGSVMKTAHVIENNGFAVDWPLWERDGAKCTPCYPGSDCH</sequence>
<evidence type="ECO:0000313" key="1">
    <source>
        <dbReference type="EMBL" id="MBB4933400.1"/>
    </source>
</evidence>
<organism evidence="1 2">
    <name type="scientific">Lipingzhangella halophila</name>
    <dbReference type="NCBI Taxonomy" id="1783352"/>
    <lineage>
        <taxon>Bacteria</taxon>
        <taxon>Bacillati</taxon>
        <taxon>Actinomycetota</taxon>
        <taxon>Actinomycetes</taxon>
        <taxon>Streptosporangiales</taxon>
        <taxon>Nocardiopsidaceae</taxon>
        <taxon>Lipingzhangella</taxon>
    </lineage>
</organism>
<accession>A0A7W7RK19</accession>
<dbReference type="EMBL" id="JACHJT010000001">
    <property type="protein sequence ID" value="MBB4933400.1"/>
    <property type="molecule type" value="Genomic_DNA"/>
</dbReference>
<dbReference type="RefSeq" id="WP_184581015.1">
    <property type="nucleotide sequence ID" value="NZ_JACHJT010000001.1"/>
</dbReference>
<name>A0A7W7RK19_9ACTN</name>
<reference evidence="1 2" key="1">
    <citation type="submission" date="2020-08" db="EMBL/GenBank/DDBJ databases">
        <title>Sequencing the genomes of 1000 actinobacteria strains.</title>
        <authorList>
            <person name="Klenk H.-P."/>
        </authorList>
    </citation>
    <scope>NUCLEOTIDE SEQUENCE [LARGE SCALE GENOMIC DNA]</scope>
    <source>
        <strain evidence="1 2">DSM 102030</strain>
    </source>
</reference>
<proteinExistence type="predicted"/>